<dbReference type="InterPro" id="IPR023214">
    <property type="entry name" value="HAD_sf"/>
</dbReference>
<accession>A0A926Y127</accession>
<dbReference type="SUPFAM" id="SSF56784">
    <property type="entry name" value="HAD-like"/>
    <property type="match status" value="1"/>
</dbReference>
<evidence type="ECO:0000256" key="3">
    <source>
        <dbReference type="ARBA" id="ARBA00022842"/>
    </source>
</evidence>
<dbReference type="SFLD" id="SFLDG01129">
    <property type="entry name" value="C1.5:_HAD__Beta-PGM__Phosphata"/>
    <property type="match status" value="1"/>
</dbReference>
<evidence type="ECO:0000313" key="4">
    <source>
        <dbReference type="EMBL" id="MBD2699831.1"/>
    </source>
</evidence>
<proteinExistence type="predicted"/>
<comment type="caution">
    <text evidence="4">The sequence shown here is derived from an EMBL/GenBank/DDBJ whole genome shotgun (WGS) entry which is preliminary data.</text>
</comment>
<dbReference type="Proteomes" id="UP000598820">
    <property type="component" value="Unassembled WGS sequence"/>
</dbReference>
<reference evidence="4" key="1">
    <citation type="submission" date="2020-09" db="EMBL/GenBank/DDBJ databases">
        <authorList>
            <person name="Kim M.K."/>
        </authorList>
    </citation>
    <scope>NUCLEOTIDE SEQUENCE</scope>
    <source>
        <strain evidence="4">BT702</strain>
    </source>
</reference>
<sequence>MAHVGRHKPLIIFDLDDTLVDTSELYWQAKTVFIALLHKYGFSEEYIENYFEQQDTANMVTLGFHPSRYGKTMKDVYANLIKAGKVKHPQLLQDIITEIGELVVKGVPELIEGAVNMLKTLQTDYRLTLITRGVEEVQFRKIYTHKLNIYFKDIRVVSRKDTELFRNYIYEFGSTPETTWIVGDSIRSEINPGLEINAKCIHYIYKHVHYTWTQEHNMKINKSNYYKCNSLSEVASIIRLHDNVTNQSQIKQKTQSVYKRLEGHPIYISRK</sequence>
<dbReference type="EMBL" id="JACWZY010000002">
    <property type="protein sequence ID" value="MBD2699831.1"/>
    <property type="molecule type" value="Genomic_DNA"/>
</dbReference>
<dbReference type="InterPro" id="IPR041492">
    <property type="entry name" value="HAD_2"/>
</dbReference>
<gene>
    <name evidence="4" type="ORF">IC229_04235</name>
</gene>
<dbReference type="Pfam" id="PF13419">
    <property type="entry name" value="HAD_2"/>
    <property type="match status" value="1"/>
</dbReference>
<keyword evidence="3" id="KW-0460">Magnesium</keyword>
<keyword evidence="5" id="KW-1185">Reference proteome</keyword>
<keyword evidence="1" id="KW-0479">Metal-binding</keyword>
<organism evidence="4 5">
    <name type="scientific">Spirosoma profusum</name>
    <dbReference type="NCBI Taxonomy" id="2771354"/>
    <lineage>
        <taxon>Bacteria</taxon>
        <taxon>Pseudomonadati</taxon>
        <taxon>Bacteroidota</taxon>
        <taxon>Cytophagia</taxon>
        <taxon>Cytophagales</taxon>
        <taxon>Cytophagaceae</taxon>
        <taxon>Spirosoma</taxon>
    </lineage>
</organism>
<dbReference type="PANTHER" id="PTHR46470:SF2">
    <property type="entry name" value="GLYCERALDEHYDE 3-PHOSPHATE PHOSPHATASE"/>
    <property type="match status" value="1"/>
</dbReference>
<keyword evidence="2 4" id="KW-0378">Hydrolase</keyword>
<dbReference type="AlphaFoldDB" id="A0A926Y127"/>
<evidence type="ECO:0000256" key="1">
    <source>
        <dbReference type="ARBA" id="ARBA00022723"/>
    </source>
</evidence>
<dbReference type="InterPro" id="IPR023198">
    <property type="entry name" value="PGP-like_dom2"/>
</dbReference>
<dbReference type="InterPro" id="IPR051400">
    <property type="entry name" value="HAD-like_hydrolase"/>
</dbReference>
<dbReference type="Gene3D" id="3.40.50.1000">
    <property type="entry name" value="HAD superfamily/HAD-like"/>
    <property type="match status" value="1"/>
</dbReference>
<dbReference type="PANTHER" id="PTHR46470">
    <property type="entry name" value="N-ACYLNEURAMINATE-9-PHOSPHATASE"/>
    <property type="match status" value="1"/>
</dbReference>
<evidence type="ECO:0000313" key="5">
    <source>
        <dbReference type="Proteomes" id="UP000598820"/>
    </source>
</evidence>
<dbReference type="RefSeq" id="WP_190885671.1">
    <property type="nucleotide sequence ID" value="NZ_JACWZY010000002.1"/>
</dbReference>
<evidence type="ECO:0000256" key="2">
    <source>
        <dbReference type="ARBA" id="ARBA00022801"/>
    </source>
</evidence>
<dbReference type="GO" id="GO:0016791">
    <property type="term" value="F:phosphatase activity"/>
    <property type="evidence" value="ECO:0007669"/>
    <property type="project" value="TreeGrafter"/>
</dbReference>
<dbReference type="SFLD" id="SFLDS00003">
    <property type="entry name" value="Haloacid_Dehalogenase"/>
    <property type="match status" value="1"/>
</dbReference>
<dbReference type="Gene3D" id="1.10.150.240">
    <property type="entry name" value="Putative phosphatase, domain 2"/>
    <property type="match status" value="1"/>
</dbReference>
<protein>
    <submittedName>
        <fullName evidence="4">HAD family hydrolase</fullName>
    </submittedName>
</protein>
<name>A0A926Y127_9BACT</name>
<dbReference type="GO" id="GO:0046872">
    <property type="term" value="F:metal ion binding"/>
    <property type="evidence" value="ECO:0007669"/>
    <property type="project" value="UniProtKB-KW"/>
</dbReference>
<dbReference type="InterPro" id="IPR036412">
    <property type="entry name" value="HAD-like_sf"/>
</dbReference>